<proteinExistence type="predicted"/>
<name>A0ACC2PY10_9HYME</name>
<protein>
    <submittedName>
        <fullName evidence="1">Uncharacterized protein</fullName>
    </submittedName>
</protein>
<accession>A0ACC2PY10</accession>
<sequence>MSLSEKFAQIMERPGQDPSPKDDVPWYLKYAARSLGCVAGFFGIFLGVFNMITFFNGLSSLFAGVIQIVVGFVILLVEAPCCCLFIEFVQQFSNAVEQRPYWNKAAAYCIGAVLPILFGAFLLSTFFTAGLTFGTGALYGMMSIGKKAPMGEMMRNAGAGAQGVSSNMKSTLVENAVPIGVSTRPDSNV</sequence>
<reference evidence="1" key="1">
    <citation type="submission" date="2023-04" db="EMBL/GenBank/DDBJ databases">
        <title>A chromosome-level genome assembly of the parasitoid wasp Eretmocerus hayati.</title>
        <authorList>
            <person name="Zhong Y."/>
            <person name="Liu S."/>
            <person name="Liu Y."/>
        </authorList>
    </citation>
    <scope>NUCLEOTIDE SEQUENCE</scope>
    <source>
        <strain evidence="1">ZJU_SS_LIU_2023</strain>
    </source>
</reference>
<evidence type="ECO:0000313" key="2">
    <source>
        <dbReference type="Proteomes" id="UP001239111"/>
    </source>
</evidence>
<keyword evidence="2" id="KW-1185">Reference proteome</keyword>
<gene>
    <name evidence="1" type="ORF">QAD02_024274</name>
</gene>
<evidence type="ECO:0000313" key="1">
    <source>
        <dbReference type="EMBL" id="KAJ8688479.1"/>
    </source>
</evidence>
<dbReference type="EMBL" id="CM056741">
    <property type="protein sequence ID" value="KAJ8688479.1"/>
    <property type="molecule type" value="Genomic_DNA"/>
</dbReference>
<dbReference type="Proteomes" id="UP001239111">
    <property type="component" value="Chromosome 1"/>
</dbReference>
<comment type="caution">
    <text evidence="1">The sequence shown here is derived from an EMBL/GenBank/DDBJ whole genome shotgun (WGS) entry which is preliminary data.</text>
</comment>
<organism evidence="1 2">
    <name type="scientific">Eretmocerus hayati</name>
    <dbReference type="NCBI Taxonomy" id="131215"/>
    <lineage>
        <taxon>Eukaryota</taxon>
        <taxon>Metazoa</taxon>
        <taxon>Ecdysozoa</taxon>
        <taxon>Arthropoda</taxon>
        <taxon>Hexapoda</taxon>
        <taxon>Insecta</taxon>
        <taxon>Pterygota</taxon>
        <taxon>Neoptera</taxon>
        <taxon>Endopterygota</taxon>
        <taxon>Hymenoptera</taxon>
        <taxon>Apocrita</taxon>
        <taxon>Proctotrupomorpha</taxon>
        <taxon>Chalcidoidea</taxon>
        <taxon>Aphelinidae</taxon>
        <taxon>Aphelininae</taxon>
        <taxon>Eretmocerus</taxon>
    </lineage>
</organism>